<dbReference type="STRING" id="218851.A0A2G5DAN9"/>
<proteinExistence type="predicted"/>
<organism evidence="3 4">
    <name type="scientific">Aquilegia coerulea</name>
    <name type="common">Rocky mountain columbine</name>
    <dbReference type="NCBI Taxonomy" id="218851"/>
    <lineage>
        <taxon>Eukaryota</taxon>
        <taxon>Viridiplantae</taxon>
        <taxon>Streptophyta</taxon>
        <taxon>Embryophyta</taxon>
        <taxon>Tracheophyta</taxon>
        <taxon>Spermatophyta</taxon>
        <taxon>Magnoliopsida</taxon>
        <taxon>Ranunculales</taxon>
        <taxon>Ranunculaceae</taxon>
        <taxon>Thalictroideae</taxon>
        <taxon>Aquilegia</taxon>
    </lineage>
</organism>
<dbReference type="Proteomes" id="UP000230069">
    <property type="component" value="Unassembled WGS sequence"/>
</dbReference>
<dbReference type="EMBL" id="KZ305042">
    <property type="protein sequence ID" value="PIA40599.1"/>
    <property type="molecule type" value="Genomic_DNA"/>
</dbReference>
<dbReference type="InParanoid" id="A0A2G5DAN9"/>
<evidence type="ECO:0000259" key="2">
    <source>
        <dbReference type="Pfam" id="PF08268"/>
    </source>
</evidence>
<dbReference type="FunCoup" id="A0A2G5DAN9">
    <property type="interactions" value="164"/>
</dbReference>
<keyword evidence="4" id="KW-1185">Reference proteome</keyword>
<dbReference type="AlphaFoldDB" id="A0A2G5DAN9"/>
<gene>
    <name evidence="3" type="ORF">AQUCO_02500361v1</name>
</gene>
<dbReference type="PANTHER" id="PTHR31672:SF13">
    <property type="entry name" value="F-BOX PROTEIN CPR30-LIKE"/>
    <property type="match status" value="1"/>
</dbReference>
<dbReference type="OrthoDB" id="610337at2759"/>
<name>A0A2G5DAN9_AQUCA</name>
<dbReference type="PANTHER" id="PTHR31672">
    <property type="entry name" value="BNACNNG10540D PROTEIN"/>
    <property type="match status" value="1"/>
</dbReference>
<feature type="domain" description="F-box" evidence="1">
    <location>
        <begin position="18"/>
        <end position="48"/>
    </location>
</feature>
<protein>
    <submittedName>
        <fullName evidence="3">Uncharacterized protein</fullName>
    </submittedName>
</protein>
<dbReference type="InterPro" id="IPR050796">
    <property type="entry name" value="SCF_F-box_component"/>
</dbReference>
<feature type="domain" description="F-box associated beta-propeller type 3" evidence="2">
    <location>
        <begin position="88"/>
        <end position="356"/>
    </location>
</feature>
<dbReference type="InterPro" id="IPR036047">
    <property type="entry name" value="F-box-like_dom_sf"/>
</dbReference>
<sequence length="389" mass="44982">MENKKMKKKDKTETIFTELPYHLIKEDILSRLPLISAFEFRYVCKTWQGLNFINDLRFSKLHYDYQAHQQHSTTSLILFTGISKLCFIPDYNNNCNQVIFLNKLAKSQYWLPSFKVIGSCNGFICLVDLSVDYILVCNPLIGDEFKVPGYASNTNRDSFGFGYDLEHKLYKIVLMRYISDVQGYRVYIHTLGTNGWRSIGKVKDIFLRSSAVLLNGCLHWLGIFHNSNIFDKSKEVHIINICLADEEIRGLSVPSLDWEKDRNVYHLGELGGHLVLVDNSNRWPEDVHVWVLRNYDLPGSWDAIGFKKPPGVVGSMWFRPLMRQENGEVLVQISDSTLFAYSSNRKEFRQIHIERLPRLFKAIPHAGTLFPVKDAIVDVGCEDGKYRLQ</sequence>
<dbReference type="Pfam" id="PF00646">
    <property type="entry name" value="F-box"/>
    <property type="match status" value="1"/>
</dbReference>
<dbReference type="InterPro" id="IPR013187">
    <property type="entry name" value="F-box-assoc_dom_typ3"/>
</dbReference>
<dbReference type="InterPro" id="IPR001810">
    <property type="entry name" value="F-box_dom"/>
</dbReference>
<evidence type="ECO:0000313" key="3">
    <source>
        <dbReference type="EMBL" id="PIA40599.1"/>
    </source>
</evidence>
<evidence type="ECO:0000259" key="1">
    <source>
        <dbReference type="Pfam" id="PF00646"/>
    </source>
</evidence>
<reference evidence="3 4" key="1">
    <citation type="submission" date="2017-09" db="EMBL/GenBank/DDBJ databases">
        <title>WGS assembly of Aquilegia coerulea Goldsmith.</title>
        <authorList>
            <person name="Hodges S."/>
            <person name="Kramer E."/>
            <person name="Nordborg M."/>
            <person name="Tomkins J."/>
            <person name="Borevitz J."/>
            <person name="Derieg N."/>
            <person name="Yan J."/>
            <person name="Mihaltcheva S."/>
            <person name="Hayes R.D."/>
            <person name="Rokhsar D."/>
        </authorList>
    </citation>
    <scope>NUCLEOTIDE SEQUENCE [LARGE SCALE GENOMIC DNA]</scope>
    <source>
        <strain evidence="4">cv. Goldsmith</strain>
    </source>
</reference>
<evidence type="ECO:0000313" key="4">
    <source>
        <dbReference type="Proteomes" id="UP000230069"/>
    </source>
</evidence>
<dbReference type="NCBIfam" id="TIGR01640">
    <property type="entry name" value="F_box_assoc_1"/>
    <property type="match status" value="1"/>
</dbReference>
<accession>A0A2G5DAN9</accession>
<dbReference type="InterPro" id="IPR017451">
    <property type="entry name" value="F-box-assoc_interact_dom"/>
</dbReference>
<dbReference type="Pfam" id="PF08268">
    <property type="entry name" value="FBA_3"/>
    <property type="match status" value="1"/>
</dbReference>
<dbReference type="SUPFAM" id="SSF81383">
    <property type="entry name" value="F-box domain"/>
    <property type="match status" value="1"/>
</dbReference>